<dbReference type="GO" id="GO:0000813">
    <property type="term" value="C:ESCRT I complex"/>
    <property type="evidence" value="ECO:0007669"/>
    <property type="project" value="UniProtKB-ARBA"/>
</dbReference>
<reference evidence="10 11" key="1">
    <citation type="journal article" date="2018" name="New Phytol.">
        <title>Phylogenomics of Endogonaceae and evolution of mycorrhizas within Mucoromycota.</title>
        <authorList>
            <person name="Chang Y."/>
            <person name="Desiro A."/>
            <person name="Na H."/>
            <person name="Sandor L."/>
            <person name="Lipzen A."/>
            <person name="Clum A."/>
            <person name="Barry K."/>
            <person name="Grigoriev I.V."/>
            <person name="Martin F.M."/>
            <person name="Stajich J.E."/>
            <person name="Smith M.E."/>
            <person name="Bonito G."/>
            <person name="Spatafora J.W."/>
        </authorList>
    </citation>
    <scope>NUCLEOTIDE SEQUENCE [LARGE SCALE GENOMIC DNA]</scope>
    <source>
        <strain evidence="10 11">AD002</strain>
    </source>
</reference>
<feature type="coiled-coil region" evidence="7">
    <location>
        <begin position="321"/>
        <end position="348"/>
    </location>
</feature>
<dbReference type="GO" id="GO:0043162">
    <property type="term" value="P:ubiquitin-dependent protein catabolic process via the multivesicular body sorting pathway"/>
    <property type="evidence" value="ECO:0007669"/>
    <property type="project" value="UniProtKB-ARBA"/>
</dbReference>
<dbReference type="GO" id="GO:0006612">
    <property type="term" value="P:protein targeting to membrane"/>
    <property type="evidence" value="ECO:0007669"/>
    <property type="project" value="TreeGrafter"/>
</dbReference>
<dbReference type="CDD" id="cd11685">
    <property type="entry name" value="UEV_TSG101-like"/>
    <property type="match status" value="1"/>
</dbReference>
<comment type="similarity">
    <text evidence="2">Belongs to the VPS37 family.</text>
</comment>
<evidence type="ECO:0000256" key="3">
    <source>
        <dbReference type="ARBA" id="ARBA00022448"/>
    </source>
</evidence>
<evidence type="ECO:0000256" key="6">
    <source>
        <dbReference type="PROSITE-ProRule" id="PRU00646"/>
    </source>
</evidence>
<sequence length="429" mass="47918">MTRGDVVTMTSLGMTAYFFSLCPGTPTYLGQEECGTERPQANHPSTSRQQCSRNCKSAFACSDSCWECRIGAQTDNHRDPRCKNQQSGFVWQVSLASLIILETKLLSQVATDLRLIIYSFFIRTAPSSKRKQITSLYNYNISVRELSKDSQFEIPCPLPSGWTICLIVNLPPNFPEASPVITVSPAATHPWLETNVVVGHDKLKPNAWGAHASLGKLVKEIRDEFTARMPVRGGSSAGMENGLVGTTAQSYSTKPPPPIPSESHSAVTPKNQLVSMECPAIMGMSAEELEELLADDYAFTRFFDELEQISSHTSSCPQDKNLSKEAELNKLQETATQLNDEHRELRSEFDEKILLQQEALKRFAPSALLSRLRSAVYESDELSESIVQSFLDGKLDQDVFVRQFRELRKVYHLRASKLERAERSGILNS</sequence>
<evidence type="ECO:0000259" key="9">
    <source>
        <dbReference type="PROSITE" id="PS51314"/>
    </source>
</evidence>
<dbReference type="InterPro" id="IPR029012">
    <property type="entry name" value="Helix_hairpin_bin_sf"/>
</dbReference>
<evidence type="ECO:0000256" key="2">
    <source>
        <dbReference type="ARBA" id="ARBA00007617"/>
    </source>
</evidence>
<organism evidence="10 11">
    <name type="scientific">Jimgerdemannia flammicorona</name>
    <dbReference type="NCBI Taxonomy" id="994334"/>
    <lineage>
        <taxon>Eukaryota</taxon>
        <taxon>Fungi</taxon>
        <taxon>Fungi incertae sedis</taxon>
        <taxon>Mucoromycota</taxon>
        <taxon>Mucoromycotina</taxon>
        <taxon>Endogonomycetes</taxon>
        <taxon>Endogonales</taxon>
        <taxon>Endogonaceae</taxon>
        <taxon>Jimgerdemannia</taxon>
    </lineage>
</organism>
<evidence type="ECO:0000256" key="7">
    <source>
        <dbReference type="SAM" id="Coils"/>
    </source>
</evidence>
<name>A0A433QRC1_9FUNG</name>
<evidence type="ECO:0000313" key="11">
    <source>
        <dbReference type="Proteomes" id="UP000274822"/>
    </source>
</evidence>
<dbReference type="PANTHER" id="PTHR13678">
    <property type="entry name" value="VACUOLAR PROTEIN SORTING-ASSOCIATED PROTEIN 37"/>
    <property type="match status" value="1"/>
</dbReference>
<evidence type="ECO:0000256" key="5">
    <source>
        <dbReference type="ARBA" id="ARBA00022927"/>
    </source>
</evidence>
<dbReference type="SUPFAM" id="SSF140111">
    <property type="entry name" value="Endosomal sorting complex assembly domain"/>
    <property type="match status" value="1"/>
</dbReference>
<evidence type="ECO:0000313" key="10">
    <source>
        <dbReference type="EMBL" id="RUS32325.1"/>
    </source>
</evidence>
<dbReference type="EMBL" id="RBNJ01002156">
    <property type="protein sequence ID" value="RUS32325.1"/>
    <property type="molecule type" value="Genomic_DNA"/>
</dbReference>
<evidence type="ECO:0000256" key="1">
    <source>
        <dbReference type="ARBA" id="ARBA00004177"/>
    </source>
</evidence>
<dbReference type="AlphaFoldDB" id="A0A433QRC1"/>
<keyword evidence="5 6" id="KW-0653">Protein transport</keyword>
<dbReference type="PANTHER" id="PTHR13678:SF2">
    <property type="entry name" value="VACUOLAR PROTEIN SORTING-ASSOCIATED PROTEIN 37A"/>
    <property type="match status" value="1"/>
</dbReference>
<dbReference type="Proteomes" id="UP000274822">
    <property type="component" value="Unassembled WGS sequence"/>
</dbReference>
<keyword evidence="4" id="KW-0967">Endosome</keyword>
<feature type="domain" description="VPS37 C-terminal" evidence="9">
    <location>
        <begin position="346"/>
        <end position="429"/>
    </location>
</feature>
<protein>
    <recommendedName>
        <fullName evidence="9">VPS37 C-terminal domain-containing protein</fullName>
    </recommendedName>
</protein>
<gene>
    <name evidence="10" type="ORF">BC938DRAFT_475725</name>
</gene>
<accession>A0A433QRC1</accession>
<proteinExistence type="inferred from homology"/>
<dbReference type="InterPro" id="IPR016135">
    <property type="entry name" value="UBQ-conjugating_enzyme/RWD"/>
</dbReference>
<keyword evidence="3 6" id="KW-0813">Transport</keyword>
<comment type="caution">
    <text evidence="10">The sequence shown here is derived from an EMBL/GenBank/DDBJ whole genome shotgun (WGS) entry which is preliminary data.</text>
</comment>
<evidence type="ECO:0000256" key="4">
    <source>
        <dbReference type="ARBA" id="ARBA00022753"/>
    </source>
</evidence>
<dbReference type="Pfam" id="PF07200">
    <property type="entry name" value="Mod_r"/>
    <property type="match status" value="1"/>
</dbReference>
<dbReference type="Gene3D" id="1.10.287.660">
    <property type="entry name" value="Helix hairpin bin"/>
    <property type="match status" value="1"/>
</dbReference>
<evidence type="ECO:0000256" key="8">
    <source>
        <dbReference type="SAM" id="MobiDB-lite"/>
    </source>
</evidence>
<dbReference type="InterPro" id="IPR037202">
    <property type="entry name" value="ESCRT_assembly_dom"/>
</dbReference>
<comment type="subcellular location">
    <subcellularLocation>
        <location evidence="1">Endosome</location>
    </subcellularLocation>
</comment>
<keyword evidence="7" id="KW-0175">Coiled coil</keyword>
<feature type="region of interest" description="Disordered" evidence="8">
    <location>
        <begin position="249"/>
        <end position="268"/>
    </location>
</feature>
<dbReference type="PROSITE" id="PS51314">
    <property type="entry name" value="VPS37_C"/>
    <property type="match status" value="1"/>
</dbReference>
<dbReference type="SUPFAM" id="SSF54495">
    <property type="entry name" value="UBC-like"/>
    <property type="match status" value="1"/>
</dbReference>
<dbReference type="InterPro" id="IPR009851">
    <property type="entry name" value="Mod_r"/>
</dbReference>
<dbReference type="GO" id="GO:0006623">
    <property type="term" value="P:protein targeting to vacuole"/>
    <property type="evidence" value="ECO:0007669"/>
    <property type="project" value="TreeGrafter"/>
</dbReference>
<keyword evidence="11" id="KW-1185">Reference proteome</keyword>